<sequence>MVAYVETDNAYVKGDITFVSSKVPGYVEEILIEDIQKVSKGDVLLRIDPIDYTSAMQDSRAALEQARASVQQIAAQHALQRAQIRAAEAGVTSAIATDRKSASELARNNSLVEIGAVSSQQVEGVAEQRTKAASAVAQARAQAEIAKKQIGVLDAQSSTAQAQLTSAQARLRRSRADLVRTTVRAPREGRVAARNVRVGEFVNPGTRLLAITPTTGLWIEANLRETQLSRVHKGDRVEIDVDAIPSRPFCGTVEGYQGASGSEFAVIPPDNATGNFTKIVRRFTVRILLDDHQPEMDRLAIGMSVTPRIAIGSHTDGRSHGGLISWLLGGGSFSCGKAM</sequence>
<evidence type="ECO:0000313" key="3">
    <source>
        <dbReference type="Proteomes" id="UP000776651"/>
    </source>
</evidence>
<dbReference type="Proteomes" id="UP000776651">
    <property type="component" value="Unassembled WGS sequence"/>
</dbReference>
<dbReference type="InterPro" id="IPR050739">
    <property type="entry name" value="MFP"/>
</dbReference>
<gene>
    <name evidence="2" type="ORF">K3177_14980</name>
</gene>
<proteinExistence type="predicted"/>
<dbReference type="RefSeq" id="WP_221598878.1">
    <property type="nucleotide sequence ID" value="NZ_JAIGNQ010000004.1"/>
</dbReference>
<keyword evidence="3" id="KW-1185">Reference proteome</keyword>
<dbReference type="SUPFAM" id="SSF111369">
    <property type="entry name" value="HlyD-like secretion proteins"/>
    <property type="match status" value="2"/>
</dbReference>
<name>A0ABS7JK94_9SPHN</name>
<dbReference type="InterPro" id="IPR058625">
    <property type="entry name" value="MdtA-like_BSH"/>
</dbReference>
<dbReference type="Gene3D" id="2.40.30.170">
    <property type="match status" value="1"/>
</dbReference>
<evidence type="ECO:0000259" key="1">
    <source>
        <dbReference type="Pfam" id="PF25917"/>
    </source>
</evidence>
<dbReference type="PANTHER" id="PTHR30386">
    <property type="entry name" value="MEMBRANE FUSION SUBUNIT OF EMRAB-TOLC MULTIDRUG EFFLUX PUMP"/>
    <property type="match status" value="1"/>
</dbReference>
<feature type="domain" description="Multidrug resistance protein MdtA-like barrel-sandwich hybrid" evidence="1">
    <location>
        <begin position="19"/>
        <end position="212"/>
    </location>
</feature>
<dbReference type="Gene3D" id="1.10.287.470">
    <property type="entry name" value="Helix hairpin bin"/>
    <property type="match status" value="1"/>
</dbReference>
<evidence type="ECO:0000313" key="2">
    <source>
        <dbReference type="EMBL" id="MBX7489810.1"/>
    </source>
</evidence>
<dbReference type="EMBL" id="JAIGNQ010000004">
    <property type="protein sequence ID" value="MBX7489810.1"/>
    <property type="molecule type" value="Genomic_DNA"/>
</dbReference>
<protein>
    <submittedName>
        <fullName evidence="2">HlyD family secretion protein</fullName>
    </submittedName>
</protein>
<organism evidence="2 3">
    <name type="scientific">Qipengyuania pacifica</name>
    <dbReference type="NCBI Taxonomy" id="2860199"/>
    <lineage>
        <taxon>Bacteria</taxon>
        <taxon>Pseudomonadati</taxon>
        <taxon>Pseudomonadota</taxon>
        <taxon>Alphaproteobacteria</taxon>
        <taxon>Sphingomonadales</taxon>
        <taxon>Erythrobacteraceae</taxon>
        <taxon>Qipengyuania</taxon>
    </lineage>
</organism>
<accession>A0ABS7JK94</accession>
<dbReference type="PANTHER" id="PTHR30386:SF24">
    <property type="entry name" value="MULTIDRUG RESISTANCE EFFLUX PUMP"/>
    <property type="match status" value="1"/>
</dbReference>
<dbReference type="Gene3D" id="2.40.50.100">
    <property type="match status" value="1"/>
</dbReference>
<reference evidence="2 3" key="1">
    <citation type="submission" date="2021-08" db="EMBL/GenBank/DDBJ databases">
        <title>Comparative Genomics Analysis of the Genus Qipengyuania Reveals Extensive Genetic Diversity and Metabolic Versatility, Including the Description of Fifteen Novel Species.</title>
        <authorList>
            <person name="Liu Y."/>
        </authorList>
    </citation>
    <scope>NUCLEOTIDE SEQUENCE [LARGE SCALE GENOMIC DNA]</scope>
    <source>
        <strain evidence="2 3">GH25</strain>
    </source>
</reference>
<dbReference type="Pfam" id="PF25917">
    <property type="entry name" value="BSH_RND"/>
    <property type="match status" value="1"/>
</dbReference>
<comment type="caution">
    <text evidence="2">The sequence shown here is derived from an EMBL/GenBank/DDBJ whole genome shotgun (WGS) entry which is preliminary data.</text>
</comment>